<dbReference type="Pfam" id="PF19657">
    <property type="entry name" value="DUF6160"/>
    <property type="match status" value="1"/>
</dbReference>
<protein>
    <recommendedName>
        <fullName evidence="2">DUF6160 domain-containing protein</fullName>
    </recommendedName>
</protein>
<dbReference type="KEGG" id="msx:AU14_01355"/>
<feature type="domain" description="DUF6160" evidence="2">
    <location>
        <begin position="7"/>
        <end position="96"/>
    </location>
</feature>
<feature type="chain" id="PRO_5004876361" description="DUF6160 domain-containing protein" evidence="1">
    <location>
        <begin position="23"/>
        <end position="263"/>
    </location>
</feature>
<dbReference type="Proteomes" id="UP000061489">
    <property type="component" value="Chromosome"/>
</dbReference>
<proteinExistence type="predicted"/>
<dbReference type="AlphaFoldDB" id="W5YL53"/>
<keyword evidence="4" id="KW-1185">Reference proteome</keyword>
<evidence type="ECO:0000313" key="4">
    <source>
        <dbReference type="Proteomes" id="UP000061489"/>
    </source>
</evidence>
<dbReference type="OrthoDB" id="6357057at2"/>
<accession>W5YL53</accession>
<evidence type="ECO:0000259" key="2">
    <source>
        <dbReference type="Pfam" id="PF19657"/>
    </source>
</evidence>
<reference evidence="3 4" key="1">
    <citation type="journal article" date="2014" name="Genome Announc.">
        <title>Draft Genome Sequences of Marinobacter similis A3d10T and Marinobacter salarius R9SW1T.</title>
        <authorList>
            <person name="Ivanova E.P."/>
            <person name="Ng H.J."/>
            <person name="Webb H.K."/>
            <person name="Feng G."/>
            <person name="Oshima K."/>
            <person name="Hattori M."/>
            <person name="Ohkuma M."/>
            <person name="Sergeev A.F."/>
            <person name="Mikhailov V.V."/>
            <person name="Crawford R.J."/>
            <person name="Sawabe T."/>
        </authorList>
    </citation>
    <scope>NUCLEOTIDE SEQUENCE [LARGE SCALE GENOMIC DNA]</scope>
    <source>
        <strain evidence="3 4">A3d10</strain>
    </source>
</reference>
<gene>
    <name evidence="3" type="ORF">AU14_01355</name>
</gene>
<dbReference type="HOGENOM" id="CLU_1056921_0_0_6"/>
<evidence type="ECO:0000313" key="3">
    <source>
        <dbReference type="EMBL" id="AHI29932.1"/>
    </source>
</evidence>
<organism evidence="3 4">
    <name type="scientific">Marinobacter similis</name>
    <dbReference type="NCBI Taxonomy" id="1420916"/>
    <lineage>
        <taxon>Bacteria</taxon>
        <taxon>Pseudomonadati</taxon>
        <taxon>Pseudomonadota</taxon>
        <taxon>Gammaproteobacteria</taxon>
        <taxon>Pseudomonadales</taxon>
        <taxon>Marinobacteraceae</taxon>
        <taxon>Marinobacter</taxon>
    </lineage>
</organism>
<name>W5YL53_9GAMM</name>
<dbReference type="RefSeq" id="WP_041338311.1">
    <property type="nucleotide sequence ID" value="NZ_CP007151.1"/>
</dbReference>
<sequence>MVSLLRFGALAALLTGSAGVFADLKPVADDELSSVVAQAGLTVEYSGQTYLGQFRFENAGAYQVDGITMGGAGVTQAGSSEGYGVNFDDARMTLDIDFDGVLDVAWQPGISDKIDWGFRADDVTLESSGARQSALFTNVEAWGFLKEVRRRVNPPAADGSSRGVSTYSEFTIENLTADASSNTLGIEGGYVKGMEPAGFAVLDTTFRPLSAAQSGIGRDTVTVEVHNFAADIGMSNLSIGGVGLGAVTLDNVRVTDTAITLNH</sequence>
<dbReference type="InterPro" id="IPR046158">
    <property type="entry name" value="DUF6160"/>
</dbReference>
<keyword evidence="1" id="KW-0732">Signal</keyword>
<feature type="signal peptide" evidence="1">
    <location>
        <begin position="1"/>
        <end position="22"/>
    </location>
</feature>
<dbReference type="EMBL" id="CP007151">
    <property type="protein sequence ID" value="AHI29932.1"/>
    <property type="molecule type" value="Genomic_DNA"/>
</dbReference>
<evidence type="ECO:0000256" key="1">
    <source>
        <dbReference type="SAM" id="SignalP"/>
    </source>
</evidence>